<dbReference type="GeneID" id="11472892"/>
<organism evidence="2 3">
    <name type="scientific">Eremothecium cymbalariae (strain CBS 270.75 / DBVPG 7215 / KCTC 17166 / NRRL Y-17582)</name>
    <name type="common">Yeast</name>
    <dbReference type="NCBI Taxonomy" id="931890"/>
    <lineage>
        <taxon>Eukaryota</taxon>
        <taxon>Fungi</taxon>
        <taxon>Dikarya</taxon>
        <taxon>Ascomycota</taxon>
        <taxon>Saccharomycotina</taxon>
        <taxon>Saccharomycetes</taxon>
        <taxon>Saccharomycetales</taxon>
        <taxon>Saccharomycetaceae</taxon>
        <taxon>Eremothecium</taxon>
    </lineage>
</organism>
<keyword evidence="3" id="KW-1185">Reference proteome</keyword>
<dbReference type="InParanoid" id="G8JST0"/>
<name>G8JST0_ERECY</name>
<evidence type="ECO:0000313" key="3">
    <source>
        <dbReference type="Proteomes" id="UP000006790"/>
    </source>
</evidence>
<proteinExistence type="predicted"/>
<dbReference type="AlphaFoldDB" id="G8JST0"/>
<dbReference type="FunCoup" id="G8JST0">
    <property type="interactions" value="64"/>
</dbReference>
<evidence type="ECO:0000256" key="1">
    <source>
        <dbReference type="SAM" id="MobiDB-lite"/>
    </source>
</evidence>
<gene>
    <name evidence="2" type="ordered locus">Ecym_4791</name>
</gene>
<dbReference type="HOGENOM" id="CLU_103810_0_0_1"/>
<dbReference type="KEGG" id="erc:Ecym_4791"/>
<sequence>MGVFRKSTGSSNSSKERAGKMKLTKDDRDHLKLRTASVHDPILAAVNEAQPFEQAADIFNENGQRNMYGGATSQGIKDVFGRPIAKPDISNPTRARDERPLDTIRGFEYAITGDPRWMSQLDSNRYGFHVRPEFPAFNTMDAYGAQMGDSPHGFSYGGEQAVFQPPRVKVDSKKKKRGFFGKKK</sequence>
<dbReference type="OMA" id="HEDFPYY"/>
<evidence type="ECO:0000313" key="2">
    <source>
        <dbReference type="EMBL" id="AET39802.1"/>
    </source>
</evidence>
<dbReference type="RefSeq" id="XP_003646619.1">
    <property type="nucleotide sequence ID" value="XM_003646571.1"/>
</dbReference>
<dbReference type="Pfam" id="PF10295">
    <property type="entry name" value="DUF2406"/>
    <property type="match status" value="1"/>
</dbReference>
<protein>
    <submittedName>
        <fullName evidence="2">Uncharacterized protein</fullName>
    </submittedName>
</protein>
<feature type="region of interest" description="Disordered" evidence="1">
    <location>
        <begin position="1"/>
        <end position="28"/>
    </location>
</feature>
<dbReference type="Proteomes" id="UP000006790">
    <property type="component" value="Chromosome 4"/>
</dbReference>
<dbReference type="eggNOG" id="ENOG502RXHE">
    <property type="taxonomic scope" value="Eukaryota"/>
</dbReference>
<dbReference type="EMBL" id="CP002500">
    <property type="protein sequence ID" value="AET39802.1"/>
    <property type="molecule type" value="Genomic_DNA"/>
</dbReference>
<accession>G8JST0</accession>
<dbReference type="OrthoDB" id="5330253at2759"/>
<dbReference type="PANTHER" id="PTHR28186:SF1">
    <property type="entry name" value="MEIOTICALLY UP-REGULATED GENE 9 PROTEIN"/>
    <property type="match status" value="1"/>
</dbReference>
<reference evidence="3" key="1">
    <citation type="journal article" date="2012" name="G3 (Bethesda)">
        <title>Pichia sorbitophila, an interspecies yeast hybrid reveals early steps of genome resolution following polyploidization.</title>
        <authorList>
            <person name="Leh Louis V."/>
            <person name="Despons L."/>
            <person name="Friedrich A."/>
            <person name="Martin T."/>
            <person name="Durrens P."/>
            <person name="Casaregola S."/>
            <person name="Neuveglise C."/>
            <person name="Fairhead C."/>
            <person name="Marck C."/>
            <person name="Cruz J.A."/>
            <person name="Straub M.L."/>
            <person name="Kugler V."/>
            <person name="Sacerdot C."/>
            <person name="Uzunov Z."/>
            <person name="Thierry A."/>
            <person name="Weiss S."/>
            <person name="Bleykasten C."/>
            <person name="De Montigny J."/>
            <person name="Jacques N."/>
            <person name="Jung P."/>
            <person name="Lemaire M."/>
            <person name="Mallet S."/>
            <person name="Morel G."/>
            <person name="Richard G.F."/>
            <person name="Sarkar A."/>
            <person name="Savel G."/>
            <person name="Schacherer J."/>
            <person name="Seret M.L."/>
            <person name="Talla E."/>
            <person name="Samson G."/>
            <person name="Jubin C."/>
            <person name="Poulain J."/>
            <person name="Vacherie B."/>
            <person name="Barbe V."/>
            <person name="Pelletier E."/>
            <person name="Sherman D.J."/>
            <person name="Westhof E."/>
            <person name="Weissenbach J."/>
            <person name="Baret P.V."/>
            <person name="Wincker P."/>
            <person name="Gaillardin C."/>
            <person name="Dujon B."/>
            <person name="Souciet J.L."/>
        </authorList>
    </citation>
    <scope>NUCLEOTIDE SEQUENCE [LARGE SCALE GENOMIC DNA]</scope>
    <source>
        <strain evidence="3">CBS 270.75 / DBVPG 7215 / KCTC 17166 / NRRL Y-17582</strain>
    </source>
</reference>
<dbReference type="PANTHER" id="PTHR28186">
    <property type="entry name" value="MEIOTICALLY UP-REGULATED GENE 9 PROTEIN"/>
    <property type="match status" value="1"/>
</dbReference>
<feature type="compositionally biased region" description="Basic and acidic residues" evidence="1">
    <location>
        <begin position="14"/>
        <end position="28"/>
    </location>
</feature>
<dbReference type="InterPro" id="IPR018809">
    <property type="entry name" value="DUF2406"/>
</dbReference>